<comment type="caution">
    <text evidence="2">The sequence shown here is derived from an EMBL/GenBank/DDBJ whole genome shotgun (WGS) entry which is preliminary data.</text>
</comment>
<dbReference type="AlphaFoldDB" id="A0A951QN92"/>
<proteinExistence type="predicted"/>
<reference evidence="2" key="2">
    <citation type="journal article" date="2022" name="Microbiol. Resour. Announc.">
        <title>Metagenome Sequencing to Explore Phylogenomics of Terrestrial Cyanobacteria.</title>
        <authorList>
            <person name="Ward R.D."/>
            <person name="Stajich J.E."/>
            <person name="Johansen J.R."/>
            <person name="Huntemann M."/>
            <person name="Clum A."/>
            <person name="Foster B."/>
            <person name="Foster B."/>
            <person name="Roux S."/>
            <person name="Palaniappan K."/>
            <person name="Varghese N."/>
            <person name="Mukherjee S."/>
            <person name="Reddy T.B.K."/>
            <person name="Daum C."/>
            <person name="Copeland A."/>
            <person name="Chen I.A."/>
            <person name="Ivanova N.N."/>
            <person name="Kyrpides N.C."/>
            <person name="Shapiro N."/>
            <person name="Eloe-Fadrosh E.A."/>
            <person name="Pietrasiak N."/>
        </authorList>
    </citation>
    <scope>NUCLEOTIDE SEQUENCE</scope>
    <source>
        <strain evidence="2">GSE-NOS-MK-12-04C</strain>
    </source>
</reference>
<accession>A0A951QN92</accession>
<dbReference type="Proteomes" id="UP000729701">
    <property type="component" value="Unassembled WGS sequence"/>
</dbReference>
<dbReference type="EMBL" id="JAHHGZ010000020">
    <property type="protein sequence ID" value="MBW4669399.1"/>
    <property type="molecule type" value="Genomic_DNA"/>
</dbReference>
<gene>
    <name evidence="2" type="ORF">KME60_18755</name>
</gene>
<protein>
    <submittedName>
        <fullName evidence="2">S-layer family protein</fullName>
    </submittedName>
</protein>
<reference evidence="2" key="1">
    <citation type="submission" date="2021-05" db="EMBL/GenBank/DDBJ databases">
        <authorList>
            <person name="Pietrasiak N."/>
            <person name="Ward R."/>
            <person name="Stajich J.E."/>
            <person name="Kurbessoian T."/>
        </authorList>
    </citation>
    <scope>NUCLEOTIDE SEQUENCE</scope>
    <source>
        <strain evidence="2">GSE-NOS-MK-12-04C</strain>
    </source>
</reference>
<evidence type="ECO:0000256" key="1">
    <source>
        <dbReference type="SAM" id="MobiDB-lite"/>
    </source>
</evidence>
<name>A0A951QN92_9CYAN</name>
<organism evidence="2 3">
    <name type="scientific">Cyanomargarita calcarea GSE-NOS-MK-12-04C</name>
    <dbReference type="NCBI Taxonomy" id="2839659"/>
    <lineage>
        <taxon>Bacteria</taxon>
        <taxon>Bacillati</taxon>
        <taxon>Cyanobacteriota</taxon>
        <taxon>Cyanophyceae</taxon>
        <taxon>Nostocales</taxon>
        <taxon>Cyanomargaritaceae</taxon>
        <taxon>Cyanomargarita</taxon>
    </lineage>
</organism>
<evidence type="ECO:0000313" key="2">
    <source>
        <dbReference type="EMBL" id="MBW4669399.1"/>
    </source>
</evidence>
<feature type="region of interest" description="Disordered" evidence="1">
    <location>
        <begin position="29"/>
        <end position="85"/>
    </location>
</feature>
<sequence length="299" mass="31613">MFGFVLTAVLSDYQPAFCALQSSEIIAQTPNPSSLPPDRLEDVPVTPLPSDVLPQPSEEDRLLPPPQLPETRIDSSILSGGKGGNLNLQVHDTVLMRRDSQISSESGGKGNGGNITINALFIIGLENSDIIANAVQGNGGNIQITTEGIFGLDYRPQLTPNSDITASSEFGVNGTVDINNFGVDPSSGLVELPINLADSSQQIATGCSNNTGSSFVATGRGGIPQNPNQQVTSDGTWSDIRDISAYLKTGEVTAQIPSSRETLIQATSWHRNDQGKIELVTNKAATQVQQRLTCAGISR</sequence>
<evidence type="ECO:0000313" key="3">
    <source>
        <dbReference type="Proteomes" id="UP000729701"/>
    </source>
</evidence>